<dbReference type="FunFam" id="3.40.50.720:FF:000438">
    <property type="entry name" value="Os06g0299100 protein"/>
    <property type="match status" value="1"/>
</dbReference>
<dbReference type="EnsemblPlants" id="HORVU.MOREX.r3.7HG0652210.1">
    <property type="protein sequence ID" value="HORVU.MOREX.r3.7HG0652210.1"/>
    <property type="gene ID" value="HORVU.MOREX.r3.7HG0652210"/>
</dbReference>
<accession>A0A8I6YZL4</accession>
<dbReference type="Proteomes" id="UP000011116">
    <property type="component" value="Chromosome 7H"/>
</dbReference>
<gene>
    <name evidence="5" type="primary">LOC123408154</name>
</gene>
<dbReference type="CDD" id="cd05356">
    <property type="entry name" value="17beta-HSD1_like_SDR_c"/>
    <property type="match status" value="1"/>
</dbReference>
<protein>
    <recommendedName>
        <fullName evidence="7">B-keto acyl reductase</fullName>
    </recommendedName>
</protein>
<dbReference type="GO" id="GO:0045703">
    <property type="term" value="F:ketoreductase activity"/>
    <property type="evidence" value="ECO:0000318"/>
    <property type="project" value="GO_Central"/>
</dbReference>
<proteinExistence type="inferred from homology"/>
<dbReference type="InterPro" id="IPR036291">
    <property type="entry name" value="NAD(P)-bd_dom_sf"/>
</dbReference>
<evidence type="ECO:0000313" key="5">
    <source>
        <dbReference type="EnsemblPlants" id="HORVU.MOREX.r3.7HG0652210.1"/>
    </source>
</evidence>
<dbReference type="PIRSF" id="PIRSF000126">
    <property type="entry name" value="11-beta-HSD1"/>
    <property type="match status" value="1"/>
</dbReference>
<evidence type="ECO:0000256" key="1">
    <source>
        <dbReference type="ARBA" id="ARBA00004240"/>
    </source>
</evidence>
<dbReference type="OrthoDB" id="5545019at2759"/>
<evidence type="ECO:0000313" key="6">
    <source>
        <dbReference type="Proteomes" id="UP000011116"/>
    </source>
</evidence>
<comment type="subcellular location">
    <subcellularLocation>
        <location evidence="1">Endoplasmic reticulum</location>
    </subcellularLocation>
</comment>
<dbReference type="Gene3D" id="3.40.50.720">
    <property type="entry name" value="NAD(P)-binding Rossmann-like Domain"/>
    <property type="match status" value="1"/>
</dbReference>
<dbReference type="KEGG" id="hvg:123408154"/>
<dbReference type="PRINTS" id="PR00080">
    <property type="entry name" value="SDRFAMILY"/>
</dbReference>
<comment type="similarity">
    <text evidence="3">Belongs to the short-chain dehydrogenases/reductases (SDR) family.</text>
</comment>
<evidence type="ECO:0000256" key="2">
    <source>
        <dbReference type="ARBA" id="ARBA00023002"/>
    </source>
</evidence>
<keyword evidence="2" id="KW-0560">Oxidoreductase</keyword>
<dbReference type="InterPro" id="IPR002347">
    <property type="entry name" value="SDR_fam"/>
</dbReference>
<dbReference type="Gramene" id="HORVU.MOREX.r3.7HG0652210.1">
    <property type="protein sequence ID" value="HORVU.MOREX.r3.7HG0652210.1"/>
    <property type="gene ID" value="HORVU.MOREX.r3.7HG0652210"/>
</dbReference>
<dbReference type="GeneID" id="123408154"/>
<dbReference type="GO" id="GO:0005783">
    <property type="term" value="C:endoplasmic reticulum"/>
    <property type="evidence" value="ECO:0000318"/>
    <property type="project" value="GO_Central"/>
</dbReference>
<keyword evidence="6" id="KW-1185">Reference proteome</keyword>
<evidence type="ECO:0000256" key="4">
    <source>
        <dbReference type="SAM" id="SignalP"/>
    </source>
</evidence>
<name>A0A8I6YZL4_HORVV</name>
<sequence>MAASVWFFLWLASMGALQVSTVSIRLLANLVLCLRRPKDLRHTYGAWAVVTGPTSGIGRAMSLELARCGLNLVLVGRDPARLRDISQTISRTYAMQTKTVLFDFSLVSTAQGDKAMSRLREAVAGLNVGVLVNNAGVAKPGAVYLHEVDVEAWVRMIHVNVLALTEVTAEVLPGMLRRGRGAIVNIGSASGSVLPSHPLYSVYVATKRYVEEFSRSLSVEYKSTCIDVQCQIPFVVETNMVSSTVKNSFFVRPWVLSPDAYARAAVRWIGHGTLCIPNFAHCLQQWFTYLFPDSFKDMNLLKRNLQHRAIFRRIKPLREMRANSLDGRVPLSDKMGASVPLDQGGSDFRVHG</sequence>
<keyword evidence="4" id="KW-0732">Signal</keyword>
<feature type="signal peptide" evidence="4">
    <location>
        <begin position="1"/>
        <end position="16"/>
    </location>
</feature>
<dbReference type="PRINTS" id="PR00081">
    <property type="entry name" value="GDHRDH"/>
</dbReference>
<dbReference type="SMR" id="A0A8I6YZL4"/>
<dbReference type="RefSeq" id="XP_044957268.1">
    <property type="nucleotide sequence ID" value="XM_045101333.1"/>
</dbReference>
<dbReference type="PANTHER" id="PTHR43899:SF33">
    <property type="entry name" value="B-KETO ACYL REDUCTASE"/>
    <property type="match status" value="1"/>
</dbReference>
<dbReference type="InterPro" id="IPR020904">
    <property type="entry name" value="Sc_DH/Rdtase_CS"/>
</dbReference>
<reference evidence="5" key="3">
    <citation type="submission" date="2022-01" db="UniProtKB">
        <authorList>
            <consortium name="EnsemblPlants"/>
        </authorList>
    </citation>
    <scope>IDENTIFICATION</scope>
    <source>
        <strain evidence="5">subsp. vulgare</strain>
    </source>
</reference>
<feature type="chain" id="PRO_5035163559" description="B-keto acyl reductase" evidence="4">
    <location>
        <begin position="17"/>
        <end position="352"/>
    </location>
</feature>
<dbReference type="PANTHER" id="PTHR43899">
    <property type="entry name" value="RH59310P"/>
    <property type="match status" value="1"/>
</dbReference>
<dbReference type="InterPro" id="IPR051019">
    <property type="entry name" value="VLCFA-Steroid_DH"/>
</dbReference>
<dbReference type="PROSITE" id="PS00061">
    <property type="entry name" value="ADH_SHORT"/>
    <property type="match status" value="1"/>
</dbReference>
<dbReference type="OMA" id="PGMENRN"/>
<dbReference type="SUPFAM" id="SSF51735">
    <property type="entry name" value="NAD(P)-binding Rossmann-fold domains"/>
    <property type="match status" value="1"/>
</dbReference>
<dbReference type="AlphaFoldDB" id="A0A8I6YZL4"/>
<evidence type="ECO:0000256" key="3">
    <source>
        <dbReference type="RuleBase" id="RU000363"/>
    </source>
</evidence>
<reference evidence="6" key="1">
    <citation type="journal article" date="2012" name="Nature">
        <title>A physical, genetic and functional sequence assembly of the barley genome.</title>
        <authorList>
            <consortium name="The International Barley Genome Sequencing Consortium"/>
            <person name="Mayer K.F."/>
            <person name="Waugh R."/>
            <person name="Brown J.W."/>
            <person name="Schulman A."/>
            <person name="Langridge P."/>
            <person name="Platzer M."/>
            <person name="Fincher G.B."/>
            <person name="Muehlbauer G.J."/>
            <person name="Sato K."/>
            <person name="Close T.J."/>
            <person name="Wise R.P."/>
            <person name="Stein N."/>
        </authorList>
    </citation>
    <scope>NUCLEOTIDE SEQUENCE [LARGE SCALE GENOMIC DNA]</scope>
    <source>
        <strain evidence="6">cv. Morex</strain>
    </source>
</reference>
<evidence type="ECO:0008006" key="7">
    <source>
        <dbReference type="Google" id="ProtNLM"/>
    </source>
</evidence>
<reference evidence="5" key="2">
    <citation type="submission" date="2020-10" db="EMBL/GenBank/DDBJ databases">
        <authorList>
            <person name="Scholz U."/>
            <person name="Mascher M."/>
            <person name="Fiebig A."/>
        </authorList>
    </citation>
    <scope>NUCLEOTIDE SEQUENCE [LARGE SCALE GENOMIC DNA]</scope>
    <source>
        <strain evidence="5">cv. Morex</strain>
    </source>
</reference>
<organism evidence="5 6">
    <name type="scientific">Hordeum vulgare subsp. vulgare</name>
    <name type="common">Domesticated barley</name>
    <dbReference type="NCBI Taxonomy" id="112509"/>
    <lineage>
        <taxon>Eukaryota</taxon>
        <taxon>Viridiplantae</taxon>
        <taxon>Streptophyta</taxon>
        <taxon>Embryophyta</taxon>
        <taxon>Tracheophyta</taxon>
        <taxon>Spermatophyta</taxon>
        <taxon>Magnoliopsida</taxon>
        <taxon>Liliopsida</taxon>
        <taxon>Poales</taxon>
        <taxon>Poaceae</taxon>
        <taxon>BOP clade</taxon>
        <taxon>Pooideae</taxon>
        <taxon>Triticodae</taxon>
        <taxon>Triticeae</taxon>
        <taxon>Hordeinae</taxon>
        <taxon>Hordeum</taxon>
    </lineage>
</organism>
<dbReference type="Pfam" id="PF00106">
    <property type="entry name" value="adh_short"/>
    <property type="match status" value="1"/>
</dbReference>
<dbReference type="Gramene" id="HORVU.MOREX.r2.7HG0541330.1">
    <property type="protein sequence ID" value="HORVU.MOREX.r2.7HG0541330.1"/>
    <property type="gene ID" value="HORVU.MOREX.r2.7HG0541330"/>
</dbReference>